<name>A0A1C6SGS0_9ACTN</name>
<dbReference type="RefSeq" id="WP_245712817.1">
    <property type="nucleotide sequence ID" value="NZ_FMHT01000003.1"/>
</dbReference>
<dbReference type="EMBL" id="FMHT01000003">
    <property type="protein sequence ID" value="SCL28653.1"/>
    <property type="molecule type" value="Genomic_DNA"/>
</dbReference>
<feature type="domain" description="AbiEi antitoxin N-terminal" evidence="1">
    <location>
        <begin position="9"/>
        <end position="44"/>
    </location>
</feature>
<evidence type="ECO:0000313" key="3">
    <source>
        <dbReference type="Proteomes" id="UP000199699"/>
    </source>
</evidence>
<dbReference type="Proteomes" id="UP000199699">
    <property type="component" value="Unassembled WGS sequence"/>
</dbReference>
<proteinExistence type="predicted"/>
<evidence type="ECO:0000313" key="2">
    <source>
        <dbReference type="EMBL" id="SCL28653.1"/>
    </source>
</evidence>
<evidence type="ECO:0000259" key="1">
    <source>
        <dbReference type="Pfam" id="PF13338"/>
    </source>
</evidence>
<keyword evidence="3" id="KW-1185">Reference proteome</keyword>
<dbReference type="STRING" id="145857.GA0070616_3735"/>
<gene>
    <name evidence="2" type="ORF">GA0070616_3735</name>
</gene>
<reference evidence="2 3" key="1">
    <citation type="submission" date="2016-06" db="EMBL/GenBank/DDBJ databases">
        <authorList>
            <person name="Kjaerup R.B."/>
            <person name="Dalgaard T.S."/>
            <person name="Juul-Madsen H.R."/>
        </authorList>
    </citation>
    <scope>NUCLEOTIDE SEQUENCE [LARGE SCALE GENOMIC DNA]</scope>
    <source>
        <strain evidence="2 3">DSM 43818</strain>
    </source>
</reference>
<dbReference type="Pfam" id="PF13338">
    <property type="entry name" value="AbiEi_4"/>
    <property type="match status" value="1"/>
</dbReference>
<sequence>MLLGMLPTTFTYSEALQAGLSEWQLYQLRDQGLIEPVGRGLYRRHDAETADLDLIEVVRRAPPATLCLTSALARHGLTDEIPSRIDVALPRGRHRPSTLAPVAWHSFDPATFEIGRSELPLDSNTSIGLYGPERSIIDAVRLRHREGPELAYAALRRWLRHRDASPSQLLTMARRFPKAERPLREALEILL</sequence>
<accession>A0A1C6SGS0</accession>
<organism evidence="2 3">
    <name type="scientific">Micromonospora nigra</name>
    <dbReference type="NCBI Taxonomy" id="145857"/>
    <lineage>
        <taxon>Bacteria</taxon>
        <taxon>Bacillati</taxon>
        <taxon>Actinomycetota</taxon>
        <taxon>Actinomycetes</taxon>
        <taxon>Micromonosporales</taxon>
        <taxon>Micromonosporaceae</taxon>
        <taxon>Micromonospora</taxon>
    </lineage>
</organism>
<dbReference type="InterPro" id="IPR025159">
    <property type="entry name" value="AbiEi_N"/>
</dbReference>
<protein>
    <submittedName>
        <fullName evidence="2">Transcriptional regulator, AbiEi antitoxin, Type IV TA system</fullName>
    </submittedName>
</protein>
<dbReference type="AlphaFoldDB" id="A0A1C6SGS0"/>